<evidence type="ECO:0000313" key="1">
    <source>
        <dbReference type="EMBL" id="KAF2404877.1"/>
    </source>
</evidence>
<protein>
    <submittedName>
        <fullName evidence="1">Uncharacterized protein</fullName>
    </submittedName>
</protein>
<proteinExistence type="predicted"/>
<gene>
    <name evidence="1" type="ORF">EJ06DRAFT_545523</name>
</gene>
<reference evidence="1" key="1">
    <citation type="journal article" date="2020" name="Stud. Mycol.">
        <title>101 Dothideomycetes genomes: a test case for predicting lifestyles and emergence of pathogens.</title>
        <authorList>
            <person name="Haridas S."/>
            <person name="Albert R."/>
            <person name="Binder M."/>
            <person name="Bloem J."/>
            <person name="Labutti K."/>
            <person name="Salamov A."/>
            <person name="Andreopoulos B."/>
            <person name="Baker S."/>
            <person name="Barry K."/>
            <person name="Bills G."/>
            <person name="Bluhm B."/>
            <person name="Cannon C."/>
            <person name="Castanera R."/>
            <person name="Culley D."/>
            <person name="Daum C."/>
            <person name="Ezra D."/>
            <person name="Gonzalez J."/>
            <person name="Henrissat B."/>
            <person name="Kuo A."/>
            <person name="Liang C."/>
            <person name="Lipzen A."/>
            <person name="Lutzoni F."/>
            <person name="Magnuson J."/>
            <person name="Mondo S."/>
            <person name="Nolan M."/>
            <person name="Ohm R."/>
            <person name="Pangilinan J."/>
            <person name="Park H.-J."/>
            <person name="Ramirez L."/>
            <person name="Alfaro M."/>
            <person name="Sun H."/>
            <person name="Tritt A."/>
            <person name="Yoshinaga Y."/>
            <person name="Zwiers L.-H."/>
            <person name="Turgeon B."/>
            <person name="Goodwin S."/>
            <person name="Spatafora J."/>
            <person name="Crous P."/>
            <person name="Grigoriev I."/>
        </authorList>
    </citation>
    <scope>NUCLEOTIDE SEQUENCE</scope>
    <source>
        <strain evidence="1">CBS 262.69</strain>
    </source>
</reference>
<evidence type="ECO:0000313" key="2">
    <source>
        <dbReference type="Proteomes" id="UP000799640"/>
    </source>
</evidence>
<sequence length="159" mass="18022">MDTLDCKDDVWSSAPQQFDYVRLVTEEQGPAFRGLPAAPNKKKRTFGPARRTAPEYGLSWIPYGRASKASASLPLQASAFDARWHLKTWDFIVDFLSRELVITLPSEFTDFVDANATKGIREKIHAHIEQKKQTNLGDEGNGDLFKIRQMVISRLQQPD</sequence>
<dbReference type="EMBL" id="ML996687">
    <property type="protein sequence ID" value="KAF2404877.1"/>
    <property type="molecule type" value="Genomic_DNA"/>
</dbReference>
<organism evidence="1 2">
    <name type="scientific">Trichodelitschia bisporula</name>
    <dbReference type="NCBI Taxonomy" id="703511"/>
    <lineage>
        <taxon>Eukaryota</taxon>
        <taxon>Fungi</taxon>
        <taxon>Dikarya</taxon>
        <taxon>Ascomycota</taxon>
        <taxon>Pezizomycotina</taxon>
        <taxon>Dothideomycetes</taxon>
        <taxon>Dothideomycetes incertae sedis</taxon>
        <taxon>Phaeotrichales</taxon>
        <taxon>Phaeotrichaceae</taxon>
        <taxon>Trichodelitschia</taxon>
    </lineage>
</organism>
<keyword evidence="2" id="KW-1185">Reference proteome</keyword>
<name>A0A6G1IA04_9PEZI</name>
<dbReference type="AlphaFoldDB" id="A0A6G1IA04"/>
<dbReference type="Proteomes" id="UP000799640">
    <property type="component" value="Unassembled WGS sequence"/>
</dbReference>
<accession>A0A6G1IA04</accession>